<dbReference type="PRINTS" id="PR00385">
    <property type="entry name" value="P450"/>
</dbReference>
<dbReference type="GO" id="GO:0004497">
    <property type="term" value="F:monooxygenase activity"/>
    <property type="evidence" value="ECO:0007669"/>
    <property type="project" value="InterPro"/>
</dbReference>
<sequence length="528" mass="58775">MFTDLVATIQEKWLVLATALTLAYVATKVRAYLRLRHIPGPPGSGFTDIAHIRACLGEHAYQWYTSVSDTYGPFARIGPNIVLTSSAEFWESANAKPGYKRSEWFYKAARFDWPHDNVFTSIDVDKHDAKRKMMAPGYSGRENLTLEADVDSCVAKLLQLVGSYTDDKHTGNGGVFDLGKKLQFMTLDVIGQVGFGKSFGLLDIDDDPDEFVRSTELGLRRCNQIMSLGISWINNILVLWSAATADPSKQTGFEKMLNISTNIVEGREREFRQNLQSKAGGVNERADMLASFMKNGLLGQELKTEALLQIVAGSDTTAGALRGTLLYLLTHPRVWRALQEEADAAVRNGTVPVAGSGDVISYAQTKNLPYLQAVVREGIRIWPPLTDPFARDVQPEGDEVVVDGKKIFLPGGTSVVPSWVSMHRDKSLYGEDVDVFRPERWLESEQPDKERLRAMRRTNDLMFGHGKFSCLGKPVAMIEIHKTVFELVRNFDMGLINPAKPWKSASLIGLWVISDMYVHASRRTPAGV</sequence>
<dbReference type="InParanoid" id="W3X3Y7"/>
<evidence type="ECO:0000256" key="4">
    <source>
        <dbReference type="PIRSR" id="PIRSR602401-1"/>
    </source>
</evidence>
<protein>
    <submittedName>
        <fullName evidence="5">Uncharacterized protein</fullName>
    </submittedName>
</protein>
<organism evidence="5 6">
    <name type="scientific">Pestalotiopsis fici (strain W106-1 / CGMCC3.15140)</name>
    <dbReference type="NCBI Taxonomy" id="1229662"/>
    <lineage>
        <taxon>Eukaryota</taxon>
        <taxon>Fungi</taxon>
        <taxon>Dikarya</taxon>
        <taxon>Ascomycota</taxon>
        <taxon>Pezizomycotina</taxon>
        <taxon>Sordariomycetes</taxon>
        <taxon>Xylariomycetidae</taxon>
        <taxon>Amphisphaeriales</taxon>
        <taxon>Sporocadaceae</taxon>
        <taxon>Pestalotiopsis</taxon>
    </lineage>
</organism>
<evidence type="ECO:0000256" key="3">
    <source>
        <dbReference type="ARBA" id="ARBA00023004"/>
    </source>
</evidence>
<dbReference type="PANTHER" id="PTHR24305:SF168">
    <property type="entry name" value="P450, PUTATIVE (EUROFUNG)-RELATED"/>
    <property type="match status" value="1"/>
</dbReference>
<dbReference type="KEGG" id="pfy:PFICI_07651"/>
<keyword evidence="6" id="KW-1185">Reference proteome</keyword>
<comment type="cofactor">
    <cofactor evidence="4">
        <name>heme</name>
        <dbReference type="ChEBI" id="CHEBI:30413"/>
    </cofactor>
</comment>
<dbReference type="CDD" id="cd11060">
    <property type="entry name" value="CYP57A1-like"/>
    <property type="match status" value="1"/>
</dbReference>
<dbReference type="InterPro" id="IPR050121">
    <property type="entry name" value="Cytochrome_P450_monoxygenase"/>
</dbReference>
<dbReference type="OrthoDB" id="1470350at2759"/>
<dbReference type="EMBL" id="KI912113">
    <property type="protein sequence ID" value="ETS80122.1"/>
    <property type="molecule type" value="Genomic_DNA"/>
</dbReference>
<dbReference type="OMA" id="WYYHAAR"/>
<gene>
    <name evidence="5" type="ORF">PFICI_07651</name>
</gene>
<dbReference type="HOGENOM" id="CLU_001570_14_0_1"/>
<dbReference type="PANTHER" id="PTHR24305">
    <property type="entry name" value="CYTOCHROME P450"/>
    <property type="match status" value="1"/>
</dbReference>
<dbReference type="GO" id="GO:0020037">
    <property type="term" value="F:heme binding"/>
    <property type="evidence" value="ECO:0007669"/>
    <property type="project" value="InterPro"/>
</dbReference>
<evidence type="ECO:0000256" key="2">
    <source>
        <dbReference type="ARBA" id="ARBA00022723"/>
    </source>
</evidence>
<dbReference type="InterPro" id="IPR001128">
    <property type="entry name" value="Cyt_P450"/>
</dbReference>
<reference evidence="6" key="1">
    <citation type="journal article" date="2015" name="BMC Genomics">
        <title>Genomic and transcriptomic analysis of the endophytic fungus Pestalotiopsis fici reveals its lifestyle and high potential for synthesis of natural products.</title>
        <authorList>
            <person name="Wang X."/>
            <person name="Zhang X."/>
            <person name="Liu L."/>
            <person name="Xiang M."/>
            <person name="Wang W."/>
            <person name="Sun X."/>
            <person name="Che Y."/>
            <person name="Guo L."/>
            <person name="Liu G."/>
            <person name="Guo L."/>
            <person name="Wang C."/>
            <person name="Yin W.B."/>
            <person name="Stadler M."/>
            <person name="Zhang X."/>
            <person name="Liu X."/>
        </authorList>
    </citation>
    <scope>NUCLEOTIDE SEQUENCE [LARGE SCALE GENOMIC DNA]</scope>
    <source>
        <strain evidence="6">W106-1 / CGMCC3.15140</strain>
    </source>
</reference>
<dbReference type="RefSeq" id="XP_007834423.1">
    <property type="nucleotide sequence ID" value="XM_007836232.1"/>
</dbReference>
<dbReference type="Proteomes" id="UP000030651">
    <property type="component" value="Unassembled WGS sequence"/>
</dbReference>
<dbReference type="Gene3D" id="1.10.630.10">
    <property type="entry name" value="Cytochrome P450"/>
    <property type="match status" value="1"/>
</dbReference>
<dbReference type="InterPro" id="IPR002401">
    <property type="entry name" value="Cyt_P450_E_grp-I"/>
</dbReference>
<evidence type="ECO:0000313" key="6">
    <source>
        <dbReference type="Proteomes" id="UP000030651"/>
    </source>
</evidence>
<dbReference type="GO" id="GO:0005506">
    <property type="term" value="F:iron ion binding"/>
    <property type="evidence" value="ECO:0007669"/>
    <property type="project" value="InterPro"/>
</dbReference>
<dbReference type="eggNOG" id="KOG0158">
    <property type="taxonomic scope" value="Eukaryota"/>
</dbReference>
<proteinExistence type="predicted"/>
<keyword evidence="3 4" id="KW-0408">Iron</keyword>
<dbReference type="GO" id="GO:0016705">
    <property type="term" value="F:oxidoreductase activity, acting on paired donors, with incorporation or reduction of molecular oxygen"/>
    <property type="evidence" value="ECO:0007669"/>
    <property type="project" value="InterPro"/>
</dbReference>
<dbReference type="GeneID" id="19272664"/>
<keyword evidence="2 4" id="KW-0479">Metal-binding</keyword>
<dbReference type="AlphaFoldDB" id="W3X3Y7"/>
<evidence type="ECO:0000256" key="1">
    <source>
        <dbReference type="ARBA" id="ARBA00022617"/>
    </source>
</evidence>
<dbReference type="InterPro" id="IPR036396">
    <property type="entry name" value="Cyt_P450_sf"/>
</dbReference>
<evidence type="ECO:0000313" key="5">
    <source>
        <dbReference type="EMBL" id="ETS80122.1"/>
    </source>
</evidence>
<feature type="binding site" description="axial binding residue" evidence="4">
    <location>
        <position position="470"/>
    </location>
    <ligand>
        <name>heme</name>
        <dbReference type="ChEBI" id="CHEBI:30413"/>
    </ligand>
    <ligandPart>
        <name>Fe</name>
        <dbReference type="ChEBI" id="CHEBI:18248"/>
    </ligandPart>
</feature>
<dbReference type="SUPFAM" id="SSF48264">
    <property type="entry name" value="Cytochrome P450"/>
    <property type="match status" value="1"/>
</dbReference>
<name>W3X3Y7_PESFW</name>
<accession>W3X3Y7</accession>
<keyword evidence="1 4" id="KW-0349">Heme</keyword>
<dbReference type="PRINTS" id="PR00463">
    <property type="entry name" value="EP450I"/>
</dbReference>
<dbReference type="Pfam" id="PF00067">
    <property type="entry name" value="p450"/>
    <property type="match status" value="1"/>
</dbReference>